<evidence type="ECO:0000259" key="5">
    <source>
        <dbReference type="PROSITE" id="PS51635"/>
    </source>
</evidence>
<dbReference type="Pfam" id="PF01734">
    <property type="entry name" value="Patatin"/>
    <property type="match status" value="1"/>
</dbReference>
<dbReference type="RefSeq" id="WP_091981291.1">
    <property type="nucleotide sequence ID" value="NZ_FOLO01000006.1"/>
</dbReference>
<sequence>MIKKTTQHNIVPANKTALLLTGGGARAAYQVGVLKAIATKLPRNCPSPFGIINGTSAGAINATAVASYASCFHLGVKKLEWVWKNFSTKQVYHSDFRHVFGHILTNMLSSFQSDHLNHPPASLLDNQPLRSYLKSIMELKRIDKNIANGYLRALSVTASSYSSGESVAFYQAKDSVPWKRAKRCGEQSQINIEHLMASSAIPMVFPSIKINQAYFGDGSIHQLSPLSPPIHLGANKIFIIGVDQPTDNKYLGFQPHYPGISSIAGHLLDTIFSDTLHSDIERLERVNRTVSLLPARDKHQELKRVETFVINPSKNFNAIACEHYDKMPLAIKMILRLIGVKAHSESSLTSYLLFEKSYTRHLIEIGYQDGLNQLDEILEFLDIKCK</sequence>
<dbReference type="PANTHER" id="PTHR14226">
    <property type="entry name" value="NEUROPATHY TARGET ESTERASE/SWISS CHEESE D.MELANOGASTER"/>
    <property type="match status" value="1"/>
</dbReference>
<evidence type="ECO:0000313" key="7">
    <source>
        <dbReference type="Proteomes" id="UP000198862"/>
    </source>
</evidence>
<accession>A0A1I1H951</accession>
<proteinExistence type="predicted"/>
<dbReference type="InterPro" id="IPR016035">
    <property type="entry name" value="Acyl_Trfase/lysoPLipase"/>
</dbReference>
<name>A0A1I1H951_9GAMM</name>
<dbReference type="PROSITE" id="PS51635">
    <property type="entry name" value="PNPLA"/>
    <property type="match status" value="1"/>
</dbReference>
<protein>
    <submittedName>
        <fullName evidence="6">NTE family protein</fullName>
    </submittedName>
</protein>
<organism evidence="6 7">
    <name type="scientific">Pseudoalteromonas denitrificans DSM 6059</name>
    <dbReference type="NCBI Taxonomy" id="1123010"/>
    <lineage>
        <taxon>Bacteria</taxon>
        <taxon>Pseudomonadati</taxon>
        <taxon>Pseudomonadota</taxon>
        <taxon>Gammaproteobacteria</taxon>
        <taxon>Alteromonadales</taxon>
        <taxon>Pseudoalteromonadaceae</taxon>
        <taxon>Pseudoalteromonas</taxon>
    </lineage>
</organism>
<keyword evidence="2 4" id="KW-0442">Lipid degradation</keyword>
<feature type="domain" description="PNPLA" evidence="5">
    <location>
        <begin position="18"/>
        <end position="230"/>
    </location>
</feature>
<dbReference type="GO" id="GO:0016787">
    <property type="term" value="F:hydrolase activity"/>
    <property type="evidence" value="ECO:0007669"/>
    <property type="project" value="UniProtKB-UniRule"/>
</dbReference>
<dbReference type="AlphaFoldDB" id="A0A1I1H951"/>
<feature type="active site" description="Nucleophile" evidence="4">
    <location>
        <position position="56"/>
    </location>
</feature>
<dbReference type="Gene3D" id="3.40.1090.10">
    <property type="entry name" value="Cytosolic phospholipase A2 catalytic domain"/>
    <property type="match status" value="2"/>
</dbReference>
<dbReference type="OrthoDB" id="9798773at2"/>
<keyword evidence="3 4" id="KW-0443">Lipid metabolism</keyword>
<comment type="caution">
    <text evidence="4">Lacks conserved residue(s) required for the propagation of feature annotation.</text>
</comment>
<dbReference type="GO" id="GO:0016042">
    <property type="term" value="P:lipid catabolic process"/>
    <property type="evidence" value="ECO:0007669"/>
    <property type="project" value="UniProtKB-UniRule"/>
</dbReference>
<evidence type="ECO:0000256" key="3">
    <source>
        <dbReference type="ARBA" id="ARBA00023098"/>
    </source>
</evidence>
<keyword evidence="1 4" id="KW-0378">Hydrolase</keyword>
<evidence type="ECO:0000256" key="2">
    <source>
        <dbReference type="ARBA" id="ARBA00022963"/>
    </source>
</evidence>
<dbReference type="InterPro" id="IPR050301">
    <property type="entry name" value="NTE"/>
</dbReference>
<dbReference type="STRING" id="1123010.SAMN02745724_01114"/>
<evidence type="ECO:0000313" key="6">
    <source>
        <dbReference type="EMBL" id="SFC20494.1"/>
    </source>
</evidence>
<keyword evidence="7" id="KW-1185">Reference proteome</keyword>
<dbReference type="EMBL" id="FOLO01000006">
    <property type="protein sequence ID" value="SFC20494.1"/>
    <property type="molecule type" value="Genomic_DNA"/>
</dbReference>
<feature type="short sequence motif" description="GXSXG" evidence="4">
    <location>
        <begin position="54"/>
        <end position="58"/>
    </location>
</feature>
<reference evidence="6 7" key="1">
    <citation type="submission" date="2016-10" db="EMBL/GenBank/DDBJ databases">
        <authorList>
            <person name="de Groot N.N."/>
        </authorList>
    </citation>
    <scope>NUCLEOTIDE SEQUENCE [LARGE SCALE GENOMIC DNA]</scope>
    <source>
        <strain evidence="6 7">DSM 6059</strain>
    </source>
</reference>
<dbReference type="Proteomes" id="UP000198862">
    <property type="component" value="Unassembled WGS sequence"/>
</dbReference>
<feature type="active site" description="Proton acceptor" evidence="4">
    <location>
        <position position="217"/>
    </location>
</feature>
<dbReference type="SUPFAM" id="SSF52151">
    <property type="entry name" value="FabD/lysophospholipase-like"/>
    <property type="match status" value="1"/>
</dbReference>
<dbReference type="PANTHER" id="PTHR14226:SF57">
    <property type="entry name" value="BLR7027 PROTEIN"/>
    <property type="match status" value="1"/>
</dbReference>
<dbReference type="InterPro" id="IPR002641">
    <property type="entry name" value="PNPLA_dom"/>
</dbReference>
<evidence type="ECO:0000256" key="4">
    <source>
        <dbReference type="PROSITE-ProRule" id="PRU01161"/>
    </source>
</evidence>
<evidence type="ECO:0000256" key="1">
    <source>
        <dbReference type="ARBA" id="ARBA00022801"/>
    </source>
</evidence>
<gene>
    <name evidence="6" type="ORF">SAMN02745724_01114</name>
</gene>